<dbReference type="GeneID" id="106669692"/>
<protein>
    <recommendedName>
        <fullName evidence="2">C-type lectin domain-containing protein</fullName>
    </recommendedName>
</protein>
<dbReference type="InterPro" id="IPR016187">
    <property type="entry name" value="CTDL_fold"/>
</dbReference>
<dbReference type="EnsemblMetazoa" id="XM_014399332.2">
    <property type="protein sequence ID" value="XP_014254818.1"/>
    <property type="gene ID" value="LOC106669692"/>
</dbReference>
<dbReference type="InterPro" id="IPR050111">
    <property type="entry name" value="C-type_lectin/snaclec_domain"/>
</dbReference>
<dbReference type="OMA" id="ASLCRGM"/>
<dbReference type="AlphaFoldDB" id="A0A8I6S2W1"/>
<evidence type="ECO:0000259" key="2">
    <source>
        <dbReference type="PROSITE" id="PS50041"/>
    </source>
</evidence>
<feature type="signal peptide" evidence="1">
    <location>
        <begin position="1"/>
        <end position="24"/>
    </location>
</feature>
<reference evidence="3" key="1">
    <citation type="submission" date="2022-01" db="UniProtKB">
        <authorList>
            <consortium name="EnsemblMetazoa"/>
        </authorList>
    </citation>
    <scope>IDENTIFICATION</scope>
</reference>
<dbReference type="CDD" id="cd00037">
    <property type="entry name" value="CLECT"/>
    <property type="match status" value="1"/>
</dbReference>
<dbReference type="RefSeq" id="XP_014254818.1">
    <property type="nucleotide sequence ID" value="XM_014399332.2"/>
</dbReference>
<dbReference type="Proteomes" id="UP000494040">
    <property type="component" value="Unassembled WGS sequence"/>
</dbReference>
<evidence type="ECO:0000256" key="1">
    <source>
        <dbReference type="SAM" id="SignalP"/>
    </source>
</evidence>
<evidence type="ECO:0000313" key="3">
    <source>
        <dbReference type="EnsemblMetazoa" id="XP_014254818.1"/>
    </source>
</evidence>
<dbReference type="PROSITE" id="PS50041">
    <property type="entry name" value="C_TYPE_LECTIN_2"/>
    <property type="match status" value="1"/>
</dbReference>
<dbReference type="SUPFAM" id="SSF56436">
    <property type="entry name" value="C-type lectin-like"/>
    <property type="match status" value="1"/>
</dbReference>
<feature type="chain" id="PRO_5035192725" description="C-type lectin domain-containing protein" evidence="1">
    <location>
        <begin position="25"/>
        <end position="286"/>
    </location>
</feature>
<dbReference type="Pfam" id="PF00059">
    <property type="entry name" value="Lectin_C"/>
    <property type="match status" value="1"/>
</dbReference>
<dbReference type="KEGG" id="clec:106669692"/>
<dbReference type="Gene3D" id="3.10.100.10">
    <property type="entry name" value="Mannose-Binding Protein A, subunit A"/>
    <property type="match status" value="1"/>
</dbReference>
<keyword evidence="1" id="KW-0732">Signal</keyword>
<organism evidence="3 4">
    <name type="scientific">Cimex lectularius</name>
    <name type="common">Bed bug</name>
    <name type="synonym">Acanthia lectularia</name>
    <dbReference type="NCBI Taxonomy" id="79782"/>
    <lineage>
        <taxon>Eukaryota</taxon>
        <taxon>Metazoa</taxon>
        <taxon>Ecdysozoa</taxon>
        <taxon>Arthropoda</taxon>
        <taxon>Hexapoda</taxon>
        <taxon>Insecta</taxon>
        <taxon>Pterygota</taxon>
        <taxon>Neoptera</taxon>
        <taxon>Paraneoptera</taxon>
        <taxon>Hemiptera</taxon>
        <taxon>Heteroptera</taxon>
        <taxon>Panheteroptera</taxon>
        <taxon>Cimicomorpha</taxon>
        <taxon>Cimicidae</taxon>
        <taxon>Cimex</taxon>
    </lineage>
</organism>
<feature type="domain" description="C-type lectin" evidence="2">
    <location>
        <begin position="142"/>
        <end position="263"/>
    </location>
</feature>
<name>A0A8I6S2W1_CIMLE</name>
<dbReference type="InterPro" id="IPR001304">
    <property type="entry name" value="C-type_lectin-like"/>
</dbReference>
<keyword evidence="4" id="KW-1185">Reference proteome</keyword>
<proteinExistence type="predicted"/>
<dbReference type="InterPro" id="IPR016186">
    <property type="entry name" value="C-type_lectin-like/link_sf"/>
</dbReference>
<dbReference type="SMART" id="SM00034">
    <property type="entry name" value="CLECT"/>
    <property type="match status" value="1"/>
</dbReference>
<dbReference type="PANTHER" id="PTHR22803">
    <property type="entry name" value="MANNOSE, PHOSPHOLIPASE, LECTIN RECEPTOR RELATED"/>
    <property type="match status" value="1"/>
</dbReference>
<accession>A0A8I6S2W1</accession>
<evidence type="ECO:0000313" key="4">
    <source>
        <dbReference type="Proteomes" id="UP000494040"/>
    </source>
</evidence>
<sequence length="286" mass="32719">MPSSRMGLREVTVALIILVQQLRARDVNITEPDFPDISPLIQSLLIDARDDKVMKASVGINASTKFVVNRPAVDKISTGPSTNEKQEITETDMYLLNAIEKLAYRLDAMEKRLRRTEELLLQVMEGSNIKRQDACPANFTRVARNCYHFSERLYNWKSAASMCKSLGSNLIEIESRDEFMEVVTYLQSNNRLRGYDFWTGGLNPGLLWIWANSARPILPKKPSNRPDENVYGSGRCLKLAINQAKLYQYHGMDCAIRLKYICEHEENSTIRALKKLQKSLVIKEEE</sequence>
<dbReference type="OrthoDB" id="2142683at2759"/>